<evidence type="ECO:0000256" key="1">
    <source>
        <dbReference type="SAM" id="MobiDB-lite"/>
    </source>
</evidence>
<feature type="region of interest" description="Disordered" evidence="1">
    <location>
        <begin position="1"/>
        <end position="55"/>
    </location>
</feature>
<keyword evidence="3" id="KW-1185">Reference proteome</keyword>
<accession>A0A9P6IMK2</accession>
<feature type="compositionally biased region" description="Acidic residues" evidence="1">
    <location>
        <begin position="42"/>
        <end position="53"/>
    </location>
</feature>
<feature type="region of interest" description="Disordered" evidence="1">
    <location>
        <begin position="73"/>
        <end position="106"/>
    </location>
</feature>
<name>A0A9P6IMK2_9FUNG</name>
<evidence type="ECO:0000313" key="3">
    <source>
        <dbReference type="Proteomes" id="UP000749646"/>
    </source>
</evidence>
<feature type="compositionally biased region" description="Basic and acidic residues" evidence="1">
    <location>
        <begin position="16"/>
        <end position="30"/>
    </location>
</feature>
<dbReference type="AlphaFoldDB" id="A0A9P6IMK2"/>
<organism evidence="2 3">
    <name type="scientific">Modicella reniformis</name>
    <dbReference type="NCBI Taxonomy" id="1440133"/>
    <lineage>
        <taxon>Eukaryota</taxon>
        <taxon>Fungi</taxon>
        <taxon>Fungi incertae sedis</taxon>
        <taxon>Mucoromycota</taxon>
        <taxon>Mortierellomycotina</taxon>
        <taxon>Mortierellomycetes</taxon>
        <taxon>Mortierellales</taxon>
        <taxon>Mortierellaceae</taxon>
        <taxon>Modicella</taxon>
    </lineage>
</organism>
<dbReference type="Proteomes" id="UP000749646">
    <property type="component" value="Unassembled WGS sequence"/>
</dbReference>
<dbReference type="EMBL" id="JAAAHW010009590">
    <property type="protein sequence ID" value="KAF9938599.1"/>
    <property type="molecule type" value="Genomic_DNA"/>
</dbReference>
<proteinExistence type="predicted"/>
<protein>
    <submittedName>
        <fullName evidence="2">Uncharacterized protein</fullName>
    </submittedName>
</protein>
<evidence type="ECO:0000313" key="2">
    <source>
        <dbReference type="EMBL" id="KAF9938599.1"/>
    </source>
</evidence>
<feature type="compositionally biased region" description="Basic and acidic residues" evidence="1">
    <location>
        <begin position="147"/>
        <end position="162"/>
    </location>
</feature>
<feature type="region of interest" description="Disordered" evidence="1">
    <location>
        <begin position="140"/>
        <end position="162"/>
    </location>
</feature>
<sequence length="162" mass="19113">MITDSVFAKGEVCSSSDERDSHPVRSQNEHRKMKNFLKTPVEDEDEDEDEPDMTSDAIKQYLDKIEATLKDEESRKDLKARLRCQSSASQNVRRRERNSYTKLRQARRSVRELRRVLIPREESLRQLRKQRYRLNNQLKAVTSKKKTSADKNEDAIKFTKPT</sequence>
<comment type="caution">
    <text evidence="2">The sequence shown here is derived from an EMBL/GenBank/DDBJ whole genome shotgun (WGS) entry which is preliminary data.</text>
</comment>
<gene>
    <name evidence="2" type="ORF">BGZ65_012551</name>
</gene>
<reference evidence="2" key="1">
    <citation type="journal article" date="2020" name="Fungal Divers.">
        <title>Resolving the Mortierellaceae phylogeny through synthesis of multi-gene phylogenetics and phylogenomics.</title>
        <authorList>
            <person name="Vandepol N."/>
            <person name="Liber J."/>
            <person name="Desiro A."/>
            <person name="Na H."/>
            <person name="Kennedy M."/>
            <person name="Barry K."/>
            <person name="Grigoriev I.V."/>
            <person name="Miller A.N."/>
            <person name="O'Donnell K."/>
            <person name="Stajich J.E."/>
            <person name="Bonito G."/>
        </authorList>
    </citation>
    <scope>NUCLEOTIDE SEQUENCE</scope>
    <source>
        <strain evidence="2">MES-2147</strain>
    </source>
</reference>